<dbReference type="PROSITE" id="PS51186">
    <property type="entry name" value="GNAT"/>
    <property type="match status" value="1"/>
</dbReference>
<dbReference type="Proteomes" id="UP000276437">
    <property type="component" value="Chromosome"/>
</dbReference>
<sequence length="152" mass="17201">MSTLPDCQYKNITINPGNEETACFIRRQLLEYNAGHVPPDGPFVTDPVQLALKDDDGNIVGGITATINYFRARCYIDMLWTDAKLRGQGFGTKLLQTMEQMAVAADCKIILVDTFSFQAPHFYAKRGYELYGKLDDFPGVGHSQYFYKKDLR</sequence>
<dbReference type="InterPro" id="IPR000182">
    <property type="entry name" value="GNAT_dom"/>
</dbReference>
<dbReference type="AlphaFoldDB" id="A0A348AHT1"/>
<protein>
    <submittedName>
        <fullName evidence="2">Acetyltransferase (GNAT) family protein</fullName>
    </submittedName>
</protein>
<dbReference type="InterPro" id="IPR016181">
    <property type="entry name" value="Acyl_CoA_acyltransferase"/>
</dbReference>
<dbReference type="Pfam" id="PF00583">
    <property type="entry name" value="Acetyltransf_1"/>
    <property type="match status" value="1"/>
</dbReference>
<dbReference type="EMBL" id="AP018449">
    <property type="protein sequence ID" value="BBB90629.1"/>
    <property type="molecule type" value="Genomic_DNA"/>
</dbReference>
<evidence type="ECO:0000313" key="2">
    <source>
        <dbReference type="EMBL" id="BBB90629.1"/>
    </source>
</evidence>
<dbReference type="Gene3D" id="3.40.630.30">
    <property type="match status" value="1"/>
</dbReference>
<dbReference type="GO" id="GO:0016747">
    <property type="term" value="F:acyltransferase activity, transferring groups other than amino-acyl groups"/>
    <property type="evidence" value="ECO:0007669"/>
    <property type="project" value="InterPro"/>
</dbReference>
<dbReference type="SUPFAM" id="SSF55729">
    <property type="entry name" value="Acyl-CoA N-acyltransferases (Nat)"/>
    <property type="match status" value="1"/>
</dbReference>
<evidence type="ECO:0000313" key="3">
    <source>
        <dbReference type="Proteomes" id="UP000276437"/>
    </source>
</evidence>
<accession>A0A348AHT1</accession>
<proteinExistence type="predicted"/>
<organism evidence="2 3">
    <name type="scientific">Methylomusa anaerophila</name>
    <dbReference type="NCBI Taxonomy" id="1930071"/>
    <lineage>
        <taxon>Bacteria</taxon>
        <taxon>Bacillati</taxon>
        <taxon>Bacillota</taxon>
        <taxon>Negativicutes</taxon>
        <taxon>Selenomonadales</taxon>
        <taxon>Sporomusaceae</taxon>
        <taxon>Methylomusa</taxon>
    </lineage>
</organism>
<dbReference type="CDD" id="cd04301">
    <property type="entry name" value="NAT_SF"/>
    <property type="match status" value="1"/>
</dbReference>
<dbReference type="KEGG" id="mana:MAMMFC1_01287"/>
<evidence type="ECO:0000259" key="1">
    <source>
        <dbReference type="PROSITE" id="PS51186"/>
    </source>
</evidence>
<gene>
    <name evidence="2" type="ORF">MAMMFC1_01287</name>
</gene>
<name>A0A348AHT1_9FIRM</name>
<keyword evidence="2" id="KW-0808">Transferase</keyword>
<feature type="domain" description="N-acetyltransferase" evidence="1">
    <location>
        <begin position="12"/>
        <end position="152"/>
    </location>
</feature>
<keyword evidence="3" id="KW-1185">Reference proteome</keyword>
<reference evidence="2 3" key="1">
    <citation type="journal article" date="2018" name="Int. J. Syst. Evol. Microbiol.">
        <title>Methylomusa anaerophila gen. nov., sp. nov., an anaerobic methanol-utilizing bacterium isolated from a microbial fuel cell.</title>
        <authorList>
            <person name="Amano N."/>
            <person name="Yamamuro A."/>
            <person name="Miyahara M."/>
            <person name="Kouzuma A."/>
            <person name="Abe T."/>
            <person name="Watanabe K."/>
        </authorList>
    </citation>
    <scope>NUCLEOTIDE SEQUENCE [LARGE SCALE GENOMIC DNA]</scope>
    <source>
        <strain evidence="2 3">MMFC1</strain>
    </source>
</reference>